<dbReference type="PANTHER" id="PTHR43085:SF1">
    <property type="entry name" value="PSEUDOURIDINE KINASE-RELATED"/>
    <property type="match status" value="1"/>
</dbReference>
<dbReference type="PANTHER" id="PTHR43085">
    <property type="entry name" value="HEXOKINASE FAMILY MEMBER"/>
    <property type="match status" value="1"/>
</dbReference>
<evidence type="ECO:0000256" key="3">
    <source>
        <dbReference type="ARBA" id="ARBA00022741"/>
    </source>
</evidence>
<dbReference type="KEGG" id="amur:ADH66_01950"/>
<proteinExistence type="inferred from homology"/>
<evidence type="ECO:0000256" key="1">
    <source>
        <dbReference type="ARBA" id="ARBA00010688"/>
    </source>
</evidence>
<evidence type="ECO:0000313" key="7">
    <source>
        <dbReference type="EMBL" id="ASB39527.1"/>
    </source>
</evidence>
<dbReference type="Proteomes" id="UP000596035">
    <property type="component" value="Chromosome"/>
</dbReference>
<dbReference type="InterPro" id="IPR002173">
    <property type="entry name" value="Carboh/pur_kinase_PfkB_CS"/>
</dbReference>
<keyword evidence="9" id="KW-1185">Reference proteome</keyword>
<dbReference type="InterPro" id="IPR050306">
    <property type="entry name" value="PfkB_Carbo_kinase"/>
</dbReference>
<dbReference type="GO" id="GO:0005524">
    <property type="term" value="F:ATP binding"/>
    <property type="evidence" value="ECO:0007669"/>
    <property type="project" value="UniProtKB-KW"/>
</dbReference>
<dbReference type="RefSeq" id="WP_066536360.1">
    <property type="nucleotide sequence ID" value="NZ_CP021422.1"/>
</dbReference>
<dbReference type="Pfam" id="PF00294">
    <property type="entry name" value="PfkB"/>
    <property type="match status" value="1"/>
</dbReference>
<evidence type="ECO:0000256" key="5">
    <source>
        <dbReference type="ARBA" id="ARBA00022840"/>
    </source>
</evidence>
<reference evidence="9" key="2">
    <citation type="submission" date="2017-05" db="EMBL/GenBank/DDBJ databases">
        <title>Improved OligoMM genomes.</title>
        <authorList>
            <person name="Garzetti D."/>
        </authorList>
    </citation>
    <scope>NUCLEOTIDE SEQUENCE [LARGE SCALE GENOMIC DNA]</scope>
    <source>
        <strain evidence="9">KB18</strain>
    </source>
</reference>
<protein>
    <submittedName>
        <fullName evidence="8">Sugar kinase</fullName>
    </submittedName>
</protein>
<reference evidence="7" key="1">
    <citation type="journal article" date="2017" name="Genome Announc.">
        <title>High-Quality Whole-Genome Sequences of the Oligo-Mouse-Microbiota Bacterial Community.</title>
        <authorList>
            <person name="Garzetti D."/>
            <person name="Brugiroux S."/>
            <person name="Bunk B."/>
            <person name="Pukall R."/>
            <person name="McCoy K.D."/>
            <person name="Macpherson A.J."/>
            <person name="Stecher B."/>
        </authorList>
    </citation>
    <scope>NUCLEOTIDE SEQUENCE</scope>
    <source>
        <strain evidence="7">KB18</strain>
    </source>
</reference>
<dbReference type="PROSITE" id="PS00584">
    <property type="entry name" value="PFKB_KINASES_2"/>
    <property type="match status" value="1"/>
</dbReference>
<keyword evidence="2" id="KW-0808">Transferase</keyword>
<dbReference type="AlphaFoldDB" id="A0A1Z2XM78"/>
<dbReference type="InterPro" id="IPR029056">
    <property type="entry name" value="Ribokinase-like"/>
</dbReference>
<dbReference type="EMBL" id="CP021422">
    <property type="protein sequence ID" value="ASB39527.1"/>
    <property type="molecule type" value="Genomic_DNA"/>
</dbReference>
<evidence type="ECO:0000313" key="8">
    <source>
        <dbReference type="EMBL" id="QQR28818.1"/>
    </source>
</evidence>
<keyword evidence="3" id="KW-0547">Nucleotide-binding</keyword>
<evidence type="ECO:0000256" key="4">
    <source>
        <dbReference type="ARBA" id="ARBA00022777"/>
    </source>
</evidence>
<name>A0A1Z2XM78_9FIRM</name>
<keyword evidence="5" id="KW-0067">ATP-binding</keyword>
<evidence type="ECO:0000313" key="10">
    <source>
        <dbReference type="Proteomes" id="UP000596035"/>
    </source>
</evidence>
<dbReference type="CDD" id="cd01166">
    <property type="entry name" value="KdgK"/>
    <property type="match status" value="1"/>
</dbReference>
<dbReference type="Proteomes" id="UP000196710">
    <property type="component" value="Chromosome"/>
</dbReference>
<evidence type="ECO:0000259" key="6">
    <source>
        <dbReference type="Pfam" id="PF00294"/>
    </source>
</evidence>
<gene>
    <name evidence="7" type="ORF">ADH66_01950</name>
    <name evidence="8" type="ORF">I5Q82_11980</name>
</gene>
<comment type="similarity">
    <text evidence="1">Belongs to the carbohydrate kinase PfkB family.</text>
</comment>
<dbReference type="GO" id="GO:0016301">
    <property type="term" value="F:kinase activity"/>
    <property type="evidence" value="ECO:0007669"/>
    <property type="project" value="UniProtKB-KW"/>
</dbReference>
<organism evidence="8 10">
    <name type="scientific">Acutalibacter muris</name>
    <dbReference type="NCBI Taxonomy" id="1796620"/>
    <lineage>
        <taxon>Bacteria</taxon>
        <taxon>Bacillati</taxon>
        <taxon>Bacillota</taxon>
        <taxon>Clostridia</taxon>
        <taxon>Eubacteriales</taxon>
        <taxon>Acutalibacteraceae</taxon>
        <taxon>Acutalibacter</taxon>
    </lineage>
</organism>
<dbReference type="Gene3D" id="3.40.1190.20">
    <property type="match status" value="1"/>
</dbReference>
<accession>A0A1Z2XM78</accession>
<keyword evidence="4 8" id="KW-0418">Kinase</keyword>
<dbReference type="SUPFAM" id="SSF53613">
    <property type="entry name" value="Ribokinase-like"/>
    <property type="match status" value="1"/>
</dbReference>
<reference evidence="8 10" key="3">
    <citation type="submission" date="2020-11" db="EMBL/GenBank/DDBJ databases">
        <title>Closed and high quality bacterial genomes of the OMM12 community.</title>
        <authorList>
            <person name="Marbouty M."/>
            <person name="Lamy-Besnier Q."/>
            <person name="Debarbieux L."/>
            <person name="Koszul R."/>
        </authorList>
    </citation>
    <scope>NUCLEOTIDE SEQUENCE [LARGE SCALE GENOMIC DNA]</scope>
    <source>
        <strain evidence="8 10">KB18</strain>
    </source>
</reference>
<sequence length="317" mass="33493">MKVLLIGESMGLFMAEEPGPLYKAHRFISSIAGAEYNVAVGLSRLGHTPVYCTRLGEDPIGRQILDGMAENHIDTGLVSRTNEQPTGLMLKGSTQEGDPEIAYYRQGSAASKMAPRDVDRLDLSGIDWLHVTGIFPAVSDSAMSATVRLLDRVSALGIPVSFDPNLRPQLWPDERTMVSALNRLAGYAQVVLPGIGEGKLLTGHGHERDIAAYYHSRGAPSVIVKLGGDGAYYSANSGGSGYASGIEVERIVDTVGAGDGFAVGVISALIEGLPLSEAARRGNAIGAIQISHKSDNEGLPTREELRAVLAAGKVCAR</sequence>
<dbReference type="InterPro" id="IPR011611">
    <property type="entry name" value="PfkB_dom"/>
</dbReference>
<dbReference type="EMBL" id="CP065321">
    <property type="protein sequence ID" value="QQR28818.1"/>
    <property type="molecule type" value="Genomic_DNA"/>
</dbReference>
<evidence type="ECO:0000313" key="9">
    <source>
        <dbReference type="Proteomes" id="UP000196710"/>
    </source>
</evidence>
<feature type="domain" description="Carbohydrate kinase PfkB" evidence="6">
    <location>
        <begin position="3"/>
        <end position="301"/>
    </location>
</feature>
<evidence type="ECO:0000256" key="2">
    <source>
        <dbReference type="ARBA" id="ARBA00022679"/>
    </source>
</evidence>